<evidence type="ECO:0008006" key="3">
    <source>
        <dbReference type="Google" id="ProtNLM"/>
    </source>
</evidence>
<name>A0ABY4FUD4_9MICO</name>
<dbReference type="RefSeq" id="WP_244685182.1">
    <property type="nucleotide sequence ID" value="NZ_CP095043.1"/>
</dbReference>
<keyword evidence="2" id="KW-1185">Reference proteome</keyword>
<protein>
    <recommendedName>
        <fullName evidence="3">Bacterial bifunctional deaminase-reductase C-terminal domain-containing protein</fullName>
    </recommendedName>
</protein>
<organism evidence="1 2">
    <name type="scientific">Leucobacter rhizosphaerae</name>
    <dbReference type="NCBI Taxonomy" id="2932245"/>
    <lineage>
        <taxon>Bacteria</taxon>
        <taxon>Bacillati</taxon>
        <taxon>Actinomycetota</taxon>
        <taxon>Actinomycetes</taxon>
        <taxon>Micrococcales</taxon>
        <taxon>Microbacteriaceae</taxon>
        <taxon>Leucobacter</taxon>
    </lineage>
</organism>
<sequence>MDAVAVAILSESERVGDLSSVLVIGELSEEALQALPGTTTVRTADDLLREDPSAAGHHDLVVCAGALVEGDLRRRALGHALAAVAGTAVISVQPLGDELPIPLIELKRGLLLDAPELGYRVYGQWKERS</sequence>
<accession>A0ABY4FUD4</accession>
<gene>
    <name evidence="1" type="ORF">MUN76_12825</name>
</gene>
<evidence type="ECO:0000313" key="1">
    <source>
        <dbReference type="EMBL" id="UOQ59916.1"/>
    </source>
</evidence>
<evidence type="ECO:0000313" key="2">
    <source>
        <dbReference type="Proteomes" id="UP000831775"/>
    </source>
</evidence>
<dbReference type="Proteomes" id="UP000831775">
    <property type="component" value="Chromosome"/>
</dbReference>
<reference evidence="1 2" key="1">
    <citation type="submission" date="2022-04" db="EMBL/GenBank/DDBJ databases">
        <title>Leucobacter sp. isolated from rhizosphere of onion.</title>
        <authorList>
            <person name="Won M."/>
            <person name="Lee C.-M."/>
            <person name="Woen H.-Y."/>
            <person name="Kwon S.-W."/>
        </authorList>
    </citation>
    <scope>NUCLEOTIDE SEQUENCE [LARGE SCALE GENOMIC DNA]</scope>
    <source>
        <strain evidence="1 2">H25R-14</strain>
    </source>
</reference>
<dbReference type="EMBL" id="CP095043">
    <property type="protein sequence ID" value="UOQ59916.1"/>
    <property type="molecule type" value="Genomic_DNA"/>
</dbReference>
<proteinExistence type="predicted"/>